<gene>
    <name evidence="1" type="ORF">KXJ70_17140</name>
</gene>
<evidence type="ECO:0000313" key="1">
    <source>
        <dbReference type="EMBL" id="MBW2942526.1"/>
    </source>
</evidence>
<accession>A0ABS6VW71</accession>
<comment type="caution">
    <text evidence="1">The sequence shown here is derived from an EMBL/GenBank/DDBJ whole genome shotgun (WGS) entry which is preliminary data.</text>
</comment>
<dbReference type="RefSeq" id="WP_219044773.1">
    <property type="nucleotide sequence ID" value="NZ_JAHWDQ010000006.1"/>
</dbReference>
<dbReference type="Proteomes" id="UP001166291">
    <property type="component" value="Unassembled WGS sequence"/>
</dbReference>
<evidence type="ECO:0008006" key="3">
    <source>
        <dbReference type="Google" id="ProtNLM"/>
    </source>
</evidence>
<proteinExistence type="predicted"/>
<organism evidence="1 2">
    <name type="scientific">Zhongshania aquimaris</name>
    <dbReference type="NCBI Taxonomy" id="2857107"/>
    <lineage>
        <taxon>Bacteria</taxon>
        <taxon>Pseudomonadati</taxon>
        <taxon>Pseudomonadota</taxon>
        <taxon>Gammaproteobacteria</taxon>
        <taxon>Cellvibrionales</taxon>
        <taxon>Spongiibacteraceae</taxon>
        <taxon>Zhongshania</taxon>
    </lineage>
</organism>
<dbReference type="EMBL" id="JAHWDQ010000006">
    <property type="protein sequence ID" value="MBW2942526.1"/>
    <property type="molecule type" value="Genomic_DNA"/>
</dbReference>
<keyword evidence="2" id="KW-1185">Reference proteome</keyword>
<protein>
    <recommendedName>
        <fullName evidence="3">DUF3592 domain-containing protein</fullName>
    </recommendedName>
</protein>
<evidence type="ECO:0000313" key="2">
    <source>
        <dbReference type="Proteomes" id="UP001166291"/>
    </source>
</evidence>
<reference evidence="1" key="1">
    <citation type="submission" date="2021-07" db="EMBL/GenBank/DDBJ databases">
        <title>Zhongshania sp. CAU 1632 isolated from seawater.</title>
        <authorList>
            <person name="Kim W."/>
        </authorList>
    </citation>
    <scope>NUCLEOTIDE SEQUENCE</scope>
    <source>
        <strain evidence="1">CAU 1632</strain>
    </source>
</reference>
<sequence length="137" mass="16067">MDIDWSLIIAVWGAVLSTLLAIPKLREAWSNRFQIDVTHVFRSDARIGNEIHIRNLSGKPIILEYLELYYQEGSWPRTTKRYFWSPEDSLLNLRIEPTDNKLLTFSEADHFSWGKEQKIFMKLYIVGRRAIVKRVGG</sequence>
<name>A0ABS6VW71_9GAMM</name>